<organism evidence="1 2">
    <name type="scientific">Heterostelium pallidum (strain ATCC 26659 / Pp 5 / PN500)</name>
    <name type="common">Cellular slime mold</name>
    <name type="synonym">Polysphondylium pallidum</name>
    <dbReference type="NCBI Taxonomy" id="670386"/>
    <lineage>
        <taxon>Eukaryota</taxon>
        <taxon>Amoebozoa</taxon>
        <taxon>Evosea</taxon>
        <taxon>Eumycetozoa</taxon>
        <taxon>Dictyostelia</taxon>
        <taxon>Acytosteliales</taxon>
        <taxon>Acytosteliaceae</taxon>
        <taxon>Heterostelium</taxon>
    </lineage>
</organism>
<dbReference type="PANTHER" id="PTHR32134">
    <property type="entry name" value="FNIP REPEAT-CONTAINING PROTEIN"/>
    <property type="match status" value="1"/>
</dbReference>
<keyword evidence="2" id="KW-1185">Reference proteome</keyword>
<dbReference type="Pfam" id="PF05725">
    <property type="entry name" value="FNIP"/>
    <property type="match status" value="2"/>
</dbReference>
<dbReference type="FunCoup" id="D3BA39">
    <property type="interactions" value="171"/>
</dbReference>
<dbReference type="PANTHER" id="PTHR32134:SF169">
    <property type="entry name" value="FNIP REPEAT-CONTAINING PROTEIN-RELATED"/>
    <property type="match status" value="1"/>
</dbReference>
<accession>D3BA39</accession>
<evidence type="ECO:0008006" key="3">
    <source>
        <dbReference type="Google" id="ProtNLM"/>
    </source>
</evidence>
<dbReference type="Proteomes" id="UP000001396">
    <property type="component" value="Unassembled WGS sequence"/>
</dbReference>
<dbReference type="RefSeq" id="XP_020433544.1">
    <property type="nucleotide sequence ID" value="XM_020576295.1"/>
</dbReference>
<dbReference type="EMBL" id="ADBJ01000025">
    <property type="protein sequence ID" value="EFA81426.1"/>
    <property type="molecule type" value="Genomic_DNA"/>
</dbReference>
<dbReference type="Gene3D" id="3.80.10.10">
    <property type="entry name" value="Ribonuclease Inhibitor"/>
    <property type="match status" value="1"/>
</dbReference>
<dbReference type="AlphaFoldDB" id="D3BA39"/>
<dbReference type="InterPro" id="IPR032675">
    <property type="entry name" value="LRR_dom_sf"/>
</dbReference>
<dbReference type="InterPro" id="IPR008615">
    <property type="entry name" value="FNIP"/>
</dbReference>
<evidence type="ECO:0000313" key="1">
    <source>
        <dbReference type="EMBL" id="EFA81426.1"/>
    </source>
</evidence>
<proteinExistence type="predicted"/>
<dbReference type="InParanoid" id="D3BA39"/>
<reference evidence="1 2" key="1">
    <citation type="journal article" date="2011" name="Genome Res.">
        <title>Phylogeny-wide analysis of social amoeba genomes highlights ancient origins for complex intercellular communication.</title>
        <authorList>
            <person name="Heidel A.J."/>
            <person name="Lawal H.M."/>
            <person name="Felder M."/>
            <person name="Schilde C."/>
            <person name="Helps N.R."/>
            <person name="Tunggal B."/>
            <person name="Rivero F."/>
            <person name="John U."/>
            <person name="Schleicher M."/>
            <person name="Eichinger L."/>
            <person name="Platzer M."/>
            <person name="Noegel A.A."/>
            <person name="Schaap P."/>
            <person name="Gloeckner G."/>
        </authorList>
    </citation>
    <scope>NUCLEOTIDE SEQUENCE [LARGE SCALE GENOMIC DNA]</scope>
    <source>
        <strain evidence="2">ATCC 26659 / Pp 5 / PN500</strain>
    </source>
</reference>
<comment type="caution">
    <text evidence="1">The sequence shown here is derived from an EMBL/GenBank/DDBJ whole genome shotgun (WGS) entry which is preliminary data.</text>
</comment>
<gene>
    <name evidence="1" type="ORF">PPL_05413</name>
</gene>
<dbReference type="InterPro" id="IPR051251">
    <property type="entry name" value="STK_FNIP-Repeat"/>
</dbReference>
<dbReference type="SUPFAM" id="SSF52058">
    <property type="entry name" value="L domain-like"/>
    <property type="match status" value="1"/>
</dbReference>
<evidence type="ECO:0000313" key="2">
    <source>
        <dbReference type="Proteomes" id="UP000001396"/>
    </source>
</evidence>
<dbReference type="GeneID" id="31360898"/>
<sequence length="456" mass="52973">MSCFQEEDRESDFRKSVFTLESYRSLLFRSFNQKSNCTLSYGYGSSSYETDYSIDLGRGKTKDKITPNITKVFLKTNDELGKKETEILYGMISNSNVFKLKKIPSLKSVLPANLTAITFNHEFKGSLAGYLPPKLEKLKFDWESDFDERILAGVLPNTLKKLKFAPYFNKRLEPHVLPSSLTFLELGGDYDKPLKVGSLPPNLRVLIHKGRSAISDGVLPESLCTLVFGNFKWFPFIKSLNNLTTLTLFNRVYDSTGTIDLSDLPDSLTSLDFQSPCRLVSSLSPSIKYLDIHRTTEYDIDEIFKDRSQYHFERLCVDGNKQESLDNLKIKELHLKFGNSESILRYIPYGVETLYFGNGQFKFAEKDRYSIPSSVRKIICQYYKTINLIESEIPNSVEEVVIKYFSSSERFTVCKRWFNETDKYLYFNTYRIKMYNFQEYKYDRQSTGKLICKRYN</sequence>
<protein>
    <recommendedName>
        <fullName evidence="3">FNIP repeat-containing protein</fullName>
    </recommendedName>
</protein>
<name>D3BA39_HETP5</name>